<dbReference type="Pfam" id="PF00520">
    <property type="entry name" value="Ion_trans"/>
    <property type="match status" value="1"/>
</dbReference>
<feature type="region of interest" description="Disordered" evidence="8">
    <location>
        <begin position="1332"/>
        <end position="1409"/>
    </location>
</feature>
<feature type="compositionally biased region" description="Pro residues" evidence="8">
    <location>
        <begin position="1008"/>
        <end position="1021"/>
    </location>
</feature>
<evidence type="ECO:0000256" key="2">
    <source>
        <dbReference type="ARBA" id="ARBA00022448"/>
    </source>
</evidence>
<protein>
    <recommendedName>
        <fullName evidence="10">Ion transport domain-containing protein</fullName>
    </recommendedName>
</protein>
<feature type="compositionally biased region" description="Low complexity" evidence="8">
    <location>
        <begin position="252"/>
        <end position="271"/>
    </location>
</feature>
<feature type="compositionally biased region" description="Gly residues" evidence="8">
    <location>
        <begin position="1375"/>
        <end position="1387"/>
    </location>
</feature>
<feature type="domain" description="Ion transport" evidence="10">
    <location>
        <begin position="676"/>
        <end position="884"/>
    </location>
</feature>
<feature type="compositionally biased region" description="Gly residues" evidence="8">
    <location>
        <begin position="1266"/>
        <end position="1275"/>
    </location>
</feature>
<dbReference type="PANTHER" id="PTHR10117">
    <property type="entry name" value="TRANSIENT RECEPTOR POTENTIAL CHANNEL"/>
    <property type="match status" value="1"/>
</dbReference>
<feature type="transmembrane region" description="Helical" evidence="9">
    <location>
        <begin position="818"/>
        <end position="839"/>
    </location>
</feature>
<evidence type="ECO:0000256" key="3">
    <source>
        <dbReference type="ARBA" id="ARBA00022692"/>
    </source>
</evidence>
<keyword evidence="3 9" id="KW-0812">Transmembrane</keyword>
<dbReference type="GO" id="GO:0034703">
    <property type="term" value="C:cation channel complex"/>
    <property type="evidence" value="ECO:0007669"/>
    <property type="project" value="TreeGrafter"/>
</dbReference>
<dbReference type="PANTHER" id="PTHR10117:SF54">
    <property type="entry name" value="TRANSIENT RECEPTOR POTENTIAL-GAMMA PROTEIN"/>
    <property type="match status" value="1"/>
</dbReference>
<comment type="subcellular location">
    <subcellularLocation>
        <location evidence="1">Membrane</location>
        <topology evidence="1">Multi-pass membrane protein</topology>
    </subcellularLocation>
</comment>
<dbReference type="InterPro" id="IPR005821">
    <property type="entry name" value="Ion_trans_dom"/>
</dbReference>
<dbReference type="GO" id="GO:0015279">
    <property type="term" value="F:store-operated calcium channel activity"/>
    <property type="evidence" value="ECO:0007669"/>
    <property type="project" value="TreeGrafter"/>
</dbReference>
<feature type="region of interest" description="Disordered" evidence="8">
    <location>
        <begin position="1"/>
        <end position="20"/>
    </location>
</feature>
<evidence type="ECO:0000256" key="8">
    <source>
        <dbReference type="SAM" id="MobiDB-lite"/>
    </source>
</evidence>
<dbReference type="InterPro" id="IPR002153">
    <property type="entry name" value="TRPC_channel"/>
</dbReference>
<dbReference type="Gene3D" id="1.10.287.70">
    <property type="match status" value="1"/>
</dbReference>
<evidence type="ECO:0000256" key="7">
    <source>
        <dbReference type="ARBA" id="ARBA00023303"/>
    </source>
</evidence>
<dbReference type="OrthoDB" id="537858at2759"/>
<feature type="compositionally biased region" description="Low complexity" evidence="8">
    <location>
        <begin position="1390"/>
        <end position="1401"/>
    </location>
</feature>
<feature type="transmembrane region" description="Helical" evidence="9">
    <location>
        <begin position="786"/>
        <end position="806"/>
    </location>
</feature>
<feature type="compositionally biased region" description="Gly residues" evidence="8">
    <location>
        <begin position="485"/>
        <end position="526"/>
    </location>
</feature>
<gene>
    <name evidence="11" type="ORF">HYH02_012754</name>
</gene>
<feature type="compositionally biased region" description="Gly residues" evidence="8">
    <location>
        <begin position="1332"/>
        <end position="1342"/>
    </location>
</feature>
<feature type="compositionally biased region" description="Gly residues" evidence="8">
    <location>
        <begin position="1063"/>
        <end position="1074"/>
    </location>
</feature>
<proteinExistence type="predicted"/>
<feature type="region of interest" description="Disordered" evidence="8">
    <location>
        <begin position="482"/>
        <end position="526"/>
    </location>
</feature>
<keyword evidence="5" id="KW-0406">Ion transport</keyword>
<dbReference type="EMBL" id="JAEHOD010000063">
    <property type="protein sequence ID" value="KAG2433213.1"/>
    <property type="molecule type" value="Genomic_DNA"/>
</dbReference>
<keyword evidence="2" id="KW-0813">Transport</keyword>
<keyword evidence="7" id="KW-0407">Ion channel</keyword>
<evidence type="ECO:0000256" key="6">
    <source>
        <dbReference type="ARBA" id="ARBA00023136"/>
    </source>
</evidence>
<feature type="compositionally biased region" description="Low complexity" evidence="8">
    <location>
        <begin position="1240"/>
        <end position="1265"/>
    </location>
</feature>
<evidence type="ECO:0000256" key="9">
    <source>
        <dbReference type="SAM" id="Phobius"/>
    </source>
</evidence>
<evidence type="ECO:0000256" key="4">
    <source>
        <dbReference type="ARBA" id="ARBA00022989"/>
    </source>
</evidence>
<dbReference type="GO" id="GO:0051480">
    <property type="term" value="P:regulation of cytosolic calcium ion concentration"/>
    <property type="evidence" value="ECO:0007669"/>
    <property type="project" value="TreeGrafter"/>
</dbReference>
<keyword evidence="12" id="KW-1185">Reference proteome</keyword>
<accession>A0A835W0Z6</accession>
<evidence type="ECO:0000313" key="11">
    <source>
        <dbReference type="EMBL" id="KAG2433213.1"/>
    </source>
</evidence>
<organism evidence="11 12">
    <name type="scientific">Chlamydomonas schloesseri</name>
    <dbReference type="NCBI Taxonomy" id="2026947"/>
    <lineage>
        <taxon>Eukaryota</taxon>
        <taxon>Viridiplantae</taxon>
        <taxon>Chlorophyta</taxon>
        <taxon>core chlorophytes</taxon>
        <taxon>Chlorophyceae</taxon>
        <taxon>CS clade</taxon>
        <taxon>Chlamydomonadales</taxon>
        <taxon>Chlamydomonadaceae</taxon>
        <taxon>Chlamydomonas</taxon>
    </lineage>
</organism>
<evidence type="ECO:0000256" key="1">
    <source>
        <dbReference type="ARBA" id="ARBA00004141"/>
    </source>
</evidence>
<evidence type="ECO:0000256" key="5">
    <source>
        <dbReference type="ARBA" id="ARBA00023065"/>
    </source>
</evidence>
<feature type="transmembrane region" description="Helical" evidence="9">
    <location>
        <begin position="1175"/>
        <end position="1203"/>
    </location>
</feature>
<keyword evidence="6 9" id="KW-0472">Membrane</keyword>
<name>A0A835W0Z6_9CHLO</name>
<dbReference type="GO" id="GO:0005886">
    <property type="term" value="C:plasma membrane"/>
    <property type="evidence" value="ECO:0007669"/>
    <property type="project" value="TreeGrafter"/>
</dbReference>
<feature type="region of interest" description="Disordered" evidence="8">
    <location>
        <begin position="1008"/>
        <end position="1075"/>
    </location>
</feature>
<feature type="compositionally biased region" description="Gly residues" evidence="8">
    <location>
        <begin position="239"/>
        <end position="251"/>
    </location>
</feature>
<feature type="transmembrane region" description="Helical" evidence="9">
    <location>
        <begin position="851"/>
        <end position="878"/>
    </location>
</feature>
<feature type="region of interest" description="Disordered" evidence="8">
    <location>
        <begin position="1240"/>
        <end position="1277"/>
    </location>
</feature>
<evidence type="ECO:0000259" key="10">
    <source>
        <dbReference type="Pfam" id="PF00520"/>
    </source>
</evidence>
<sequence>MAAKAQGGQDAEGEEDSHGRSIVCLDDAVDAEGATPGMKQYGIQSLTLHKDARNDVSVVVNANWVFDTSKQDFSALRLWDECEHYTHPGQRLPEQLTRSPTYTFTAVNDHWTANKADYLQVSFFQPCAVYLMLVNIGRVPLWVRAGFTKVPESKFSLGVKWKLSPHIVLLAMMSQKLAACRGARLHLWEYKEVCVPGQVYNFGGSEGLQGLEDYTYLFLWRPLTPEEVAQLEAAGGAGAGGRQAGAGGPGGAWDADAGEGPDAAAADATAAGRAANARRRAKHLEKIVQAVLDDDVESLQHSCEAYGKVMARIAKAAAATAALQLQQQQKDGGGGAGAGAAGGGGLRAPGLGLPAAALRPSFLTLAGRPLTSVAADLNVQPRLVLYLVSQGAELDTRALRFLLSNSKAFPTGGYRDVRHFLMAYVLHQRNPITCAMVFAQVLDEQASMFSGKKREYTTLSRRLRMCAVAMVELLQKLNVQPGEEAGTGGGGGGGGGGGAAGGGGGAGATEGGGAGEAGGGGGGGGGGPQATLADVLAPRGVTCSLNDYSALQVAYETNDLEFMSASVVQTYLQDRWLGADYIANALQDKGTNIHYGDHHLVLRVMESAGFVGGLGRKVARYLSYLLHLLLLASRPFFDSPRGRWAFRLLCEAFLLYVFHAVQLMRDQTHISWQHPVLVLYVASMVVDEVQEVMHQYRGRLGVYFQDGFNVVEGGAMLLLIGSGACKAAMLAIGSSNPHWEQLLTAKDFLFNTASIFMWARLLQYIIPLYDGVGSLLMVISKMIREVFKFAVPGTILMMGVAFTMFATFRDRDVGSLDSFPNVLLLLFRTFLGETMFDVLDAEYSTLYNVYGNIIVLLYALTATVVLANLLIALISYHFQPEKVESQSRFQMAEILAHYEAMVEGQLVGAPFSLPQLLLVNLLPSGWRRMAPANTIHRFAIMPLDGNPVSSESRDSKLYPTGSREVPYLIFLLTAYPLIIACVLALGAVLAPYCILFFALHGYRRWVPPDEPPPPPPPPPATAAPSKAGGARQQQQQPLALASTKVAPEPPPAGPGEAGSKLGAAGGGGGGGGGAVHQHSSAGLLGGIGAMSMVEMAADAAAALGGAAVSAVTAGLELPDDLVVEGGLAAPAHGPGASPHNTSVNGLYPQWNTKQRARALASLLLRVTLYVVTRPLWLALGAFVLLVLLGGVVIIFWLGVYQWAGRLAYTSFCVAHGWIHGWFGSGEIILGGEVANAATNNNNSTAYNNNNNTNNTGQRQSQQQPASGGGGGGPAGGAARRTTWVRAYQAGLQNGGQVLSKQEVAGAMLRAGFTAEEIAAADVGAWAWGGAADGGRGGPGGGGHRSKRYKSGRHRKSLGGRSQRAVAVLDDEDGDGGLGGRRQGGGKGVYSSSDDSSGSSSDANEQEKGRRYTAAGAGLLQHQQQLLQQSRGSHAGSGAAAVLAGGMAGGMSATAASAAPQQVDSAGAAAAAPVLRGLLQRLQAMEAEVRGALESVVGGPAAAGVAAASAAPAAAALSPPQPAGNTRSLTFREASH</sequence>
<feature type="transmembrane region" description="Helical" evidence="9">
    <location>
        <begin position="967"/>
        <end position="999"/>
    </location>
</feature>
<feature type="region of interest" description="Disordered" evidence="8">
    <location>
        <begin position="1508"/>
        <end position="1535"/>
    </location>
</feature>
<keyword evidence="4 9" id="KW-1133">Transmembrane helix</keyword>
<feature type="region of interest" description="Disordered" evidence="8">
    <location>
        <begin position="239"/>
        <end position="271"/>
    </location>
</feature>
<dbReference type="Proteomes" id="UP000613740">
    <property type="component" value="Unassembled WGS sequence"/>
</dbReference>
<dbReference type="GO" id="GO:0070679">
    <property type="term" value="F:inositol 1,4,5 trisphosphate binding"/>
    <property type="evidence" value="ECO:0007669"/>
    <property type="project" value="TreeGrafter"/>
</dbReference>
<feature type="transmembrane region" description="Helical" evidence="9">
    <location>
        <begin position="755"/>
        <end position="779"/>
    </location>
</feature>
<comment type="caution">
    <text evidence="11">The sequence shown here is derived from an EMBL/GenBank/DDBJ whole genome shotgun (WGS) entry which is preliminary data.</text>
</comment>
<evidence type="ECO:0000313" key="12">
    <source>
        <dbReference type="Proteomes" id="UP000613740"/>
    </source>
</evidence>
<reference evidence="11" key="1">
    <citation type="journal article" date="2020" name="bioRxiv">
        <title>Comparative genomics of Chlamydomonas.</title>
        <authorList>
            <person name="Craig R.J."/>
            <person name="Hasan A.R."/>
            <person name="Ness R.W."/>
            <person name="Keightley P.D."/>
        </authorList>
    </citation>
    <scope>NUCLEOTIDE SEQUENCE</scope>
    <source>
        <strain evidence="11">CCAP 11/173</strain>
    </source>
</reference>
<feature type="compositionally biased region" description="Low complexity" evidence="8">
    <location>
        <begin position="1508"/>
        <end position="1517"/>
    </location>
</feature>
<feature type="compositionally biased region" description="Basic residues" evidence="8">
    <location>
        <begin position="1343"/>
        <end position="1357"/>
    </location>
</feature>